<keyword evidence="10 13" id="KW-0067">ATP-binding</keyword>
<feature type="binding site" evidence="13">
    <location>
        <begin position="18"/>
        <end position="25"/>
    </location>
    <ligand>
        <name>ATP</name>
        <dbReference type="ChEBI" id="CHEBI:30616"/>
    </ligand>
</feature>
<keyword evidence="5 13" id="KW-0444">Lipid biosynthesis</keyword>
<protein>
    <recommendedName>
        <fullName evidence="4 13">Tetraacyldisaccharide 4'-kinase</fullName>
        <ecNumber evidence="3 13">2.7.1.130</ecNumber>
    </recommendedName>
    <alternativeName>
        <fullName evidence="12 13">Lipid A 4'-kinase</fullName>
    </alternativeName>
</protein>
<keyword evidence="9 13" id="KW-0418">Kinase</keyword>
<comment type="catalytic activity">
    <reaction evidence="13">
        <text>a lipid A disaccharide + ATP = a lipid IVA + ADP + H(+)</text>
        <dbReference type="Rhea" id="RHEA:67840"/>
        <dbReference type="ChEBI" id="CHEBI:15378"/>
        <dbReference type="ChEBI" id="CHEBI:30616"/>
        <dbReference type="ChEBI" id="CHEBI:176343"/>
        <dbReference type="ChEBI" id="CHEBI:176425"/>
        <dbReference type="ChEBI" id="CHEBI:456216"/>
        <dbReference type="EC" id="2.7.1.130"/>
    </reaction>
</comment>
<dbReference type="AlphaFoldDB" id="A0A250KQ49"/>
<evidence type="ECO:0000256" key="6">
    <source>
        <dbReference type="ARBA" id="ARBA00022556"/>
    </source>
</evidence>
<dbReference type="EMBL" id="AP017928">
    <property type="protein sequence ID" value="BBA33101.1"/>
    <property type="molecule type" value="Genomic_DNA"/>
</dbReference>
<evidence type="ECO:0000256" key="4">
    <source>
        <dbReference type="ARBA" id="ARBA00016436"/>
    </source>
</evidence>
<evidence type="ECO:0000256" key="5">
    <source>
        <dbReference type="ARBA" id="ARBA00022516"/>
    </source>
</evidence>
<dbReference type="CDD" id="cd01983">
    <property type="entry name" value="SIMIBI"/>
    <property type="match status" value="1"/>
</dbReference>
<dbReference type="Proteomes" id="UP000266313">
    <property type="component" value="Chromosome"/>
</dbReference>
<dbReference type="PANTHER" id="PTHR42724:SF1">
    <property type="entry name" value="TETRAACYLDISACCHARIDE 4'-KINASE, MITOCHONDRIAL-RELATED"/>
    <property type="match status" value="1"/>
</dbReference>
<dbReference type="UniPathway" id="UPA00359">
    <property type="reaction ID" value="UER00482"/>
</dbReference>
<keyword evidence="6 13" id="KW-0441">Lipid A biosynthesis</keyword>
<gene>
    <name evidence="13" type="primary">lpxK</name>
    <name evidence="14" type="ORF">sS8_1139</name>
</gene>
<dbReference type="NCBIfam" id="TIGR00682">
    <property type="entry name" value="lpxK"/>
    <property type="match status" value="1"/>
</dbReference>
<name>A0A250KQ49_9GAMM</name>
<dbReference type="GO" id="GO:0005886">
    <property type="term" value="C:plasma membrane"/>
    <property type="evidence" value="ECO:0007669"/>
    <property type="project" value="TreeGrafter"/>
</dbReference>
<organism evidence="14 15">
    <name type="scientific">Methylocaldum marinum</name>
    <dbReference type="NCBI Taxonomy" id="1432792"/>
    <lineage>
        <taxon>Bacteria</taxon>
        <taxon>Pseudomonadati</taxon>
        <taxon>Pseudomonadota</taxon>
        <taxon>Gammaproteobacteria</taxon>
        <taxon>Methylococcales</taxon>
        <taxon>Methylococcaceae</taxon>
        <taxon>Methylocaldum</taxon>
    </lineage>
</organism>
<comment type="pathway">
    <text evidence="2 13">Glycolipid biosynthesis; lipid IV(A) biosynthesis; lipid IV(A) from (3R)-3-hydroxytetradecanoyl-[acyl-carrier-protein] and UDP-N-acetyl-alpha-D-glucosamine: step 6/6.</text>
</comment>
<keyword evidence="8 13" id="KW-0547">Nucleotide-binding</keyword>
<evidence type="ECO:0000256" key="7">
    <source>
        <dbReference type="ARBA" id="ARBA00022679"/>
    </source>
</evidence>
<dbReference type="PANTHER" id="PTHR42724">
    <property type="entry name" value="TETRAACYLDISACCHARIDE 4'-KINASE"/>
    <property type="match status" value="1"/>
</dbReference>
<dbReference type="HAMAP" id="MF_00409">
    <property type="entry name" value="LpxK"/>
    <property type="match status" value="1"/>
</dbReference>
<dbReference type="InterPro" id="IPR003758">
    <property type="entry name" value="LpxK"/>
</dbReference>
<evidence type="ECO:0000313" key="15">
    <source>
        <dbReference type="Proteomes" id="UP000266313"/>
    </source>
</evidence>
<evidence type="ECO:0000256" key="9">
    <source>
        <dbReference type="ARBA" id="ARBA00022777"/>
    </source>
</evidence>
<keyword evidence="15" id="KW-1185">Reference proteome</keyword>
<dbReference type="KEGG" id="mmai:sS8_1139"/>
<evidence type="ECO:0000313" key="14">
    <source>
        <dbReference type="EMBL" id="BBA33101.1"/>
    </source>
</evidence>
<keyword evidence="11 13" id="KW-0443">Lipid metabolism</keyword>
<dbReference type="SUPFAM" id="SSF52540">
    <property type="entry name" value="P-loop containing nucleoside triphosphate hydrolases"/>
    <property type="match status" value="1"/>
</dbReference>
<comment type="similarity">
    <text evidence="13">Belongs to the LpxK family.</text>
</comment>
<dbReference type="GO" id="GO:0009029">
    <property type="term" value="F:lipid-A 4'-kinase activity"/>
    <property type="evidence" value="ECO:0007669"/>
    <property type="project" value="UniProtKB-UniRule"/>
</dbReference>
<evidence type="ECO:0000256" key="2">
    <source>
        <dbReference type="ARBA" id="ARBA00004870"/>
    </source>
</evidence>
<dbReference type="EC" id="2.7.1.130" evidence="3 13"/>
<evidence type="ECO:0000256" key="8">
    <source>
        <dbReference type="ARBA" id="ARBA00022741"/>
    </source>
</evidence>
<dbReference type="Pfam" id="PF02606">
    <property type="entry name" value="LpxK"/>
    <property type="match status" value="1"/>
</dbReference>
<evidence type="ECO:0000256" key="1">
    <source>
        <dbReference type="ARBA" id="ARBA00002274"/>
    </source>
</evidence>
<dbReference type="GO" id="GO:0009245">
    <property type="term" value="P:lipid A biosynthetic process"/>
    <property type="evidence" value="ECO:0007669"/>
    <property type="project" value="UniProtKB-UniRule"/>
</dbReference>
<dbReference type="InterPro" id="IPR027417">
    <property type="entry name" value="P-loop_NTPase"/>
</dbReference>
<comment type="function">
    <text evidence="1 13">Transfers the gamma-phosphate of ATP to the 4'-position of a tetraacyldisaccharide 1-phosphate intermediate (termed DS-1-P) to form tetraacyldisaccharide 1,4'-bis-phosphate (lipid IVA).</text>
</comment>
<accession>A0A250KQ49</accession>
<evidence type="ECO:0000256" key="11">
    <source>
        <dbReference type="ARBA" id="ARBA00023098"/>
    </source>
</evidence>
<evidence type="ECO:0000256" key="13">
    <source>
        <dbReference type="HAMAP-Rule" id="MF_00409"/>
    </source>
</evidence>
<dbReference type="GO" id="GO:0005524">
    <property type="term" value="F:ATP binding"/>
    <property type="evidence" value="ECO:0007669"/>
    <property type="project" value="UniProtKB-UniRule"/>
</dbReference>
<dbReference type="GO" id="GO:0009244">
    <property type="term" value="P:lipopolysaccharide core region biosynthetic process"/>
    <property type="evidence" value="ECO:0007669"/>
    <property type="project" value="TreeGrafter"/>
</dbReference>
<keyword evidence="7 13" id="KW-0808">Transferase</keyword>
<evidence type="ECO:0000256" key="12">
    <source>
        <dbReference type="ARBA" id="ARBA00029757"/>
    </source>
</evidence>
<reference evidence="14 15" key="1">
    <citation type="submission" date="2016-12" db="EMBL/GenBank/DDBJ databases">
        <title>Genome sequencing of Methylocaldum marinum.</title>
        <authorList>
            <person name="Takeuchi M."/>
            <person name="Kamagata Y."/>
            <person name="Hiraoka S."/>
            <person name="Oshima K."/>
            <person name="Hattori M."/>
            <person name="Iwasaki W."/>
        </authorList>
    </citation>
    <scope>NUCLEOTIDE SEQUENCE [LARGE SCALE GENOMIC DNA]</scope>
    <source>
        <strain evidence="14 15">S8</strain>
    </source>
</reference>
<evidence type="ECO:0000256" key="10">
    <source>
        <dbReference type="ARBA" id="ARBA00022840"/>
    </source>
</evidence>
<sequence length="292" mass="32174">MKRVSRLPVPAIVVGNLTVGGTGKTPLIVWLARFLKEKGFRPGIISRGYGAARARQPLQVFENSDPQDVGDEPLLIARRTACPVFVFHQRVEAANALLEKTGCNIILSDDGLQHYALDRDLEIVVVDGSRRFGNGLCLPAGPLREPVERLNSVDMTVSSEATAPGAYAMFLEGEIAVNLQDESVKRPLESFCGHPFVAIAGIGNPGRFFRHLGTFGLQFDCREFPDHHRYRAEDLAFAEECSLVMTEKDAVKCVAFANSNFWYVPVEARLPTEFGKNLLTLLKAKCDGQKIT</sequence>
<evidence type="ECO:0000256" key="3">
    <source>
        <dbReference type="ARBA" id="ARBA00012071"/>
    </source>
</evidence>
<proteinExistence type="inferred from homology"/>